<dbReference type="GO" id="GO:0005886">
    <property type="term" value="C:plasma membrane"/>
    <property type="evidence" value="ECO:0007669"/>
    <property type="project" value="UniProtKB-SubCell"/>
</dbReference>
<keyword evidence="5 10" id="KW-0552">Olfaction</keyword>
<keyword evidence="8 10" id="KW-0675">Receptor</keyword>
<dbReference type="RefSeq" id="XP_018319501.2">
    <property type="nucleotide sequence ID" value="XM_018463999.2"/>
</dbReference>
<evidence type="ECO:0000256" key="7">
    <source>
        <dbReference type="ARBA" id="ARBA00023136"/>
    </source>
</evidence>
<dbReference type="GO" id="GO:0005549">
    <property type="term" value="F:odorant binding"/>
    <property type="evidence" value="ECO:0007669"/>
    <property type="project" value="InterPro"/>
</dbReference>
<evidence type="ECO:0000256" key="8">
    <source>
        <dbReference type="ARBA" id="ARBA00023170"/>
    </source>
</evidence>
<feature type="transmembrane region" description="Helical" evidence="10">
    <location>
        <begin position="60"/>
        <end position="79"/>
    </location>
</feature>
<protein>
    <recommendedName>
        <fullName evidence="10">Odorant receptor</fullName>
    </recommendedName>
</protein>
<dbReference type="STRING" id="224129.A0A1W4W5V0"/>
<comment type="subcellular location">
    <subcellularLocation>
        <location evidence="1 10">Cell membrane</location>
        <topology evidence="1 10">Multi-pass membrane protein</topology>
    </subcellularLocation>
</comment>
<feature type="transmembrane region" description="Helical" evidence="10">
    <location>
        <begin position="247"/>
        <end position="270"/>
    </location>
</feature>
<gene>
    <name evidence="12" type="primary">LOC108732979</name>
</gene>
<reference evidence="12" key="1">
    <citation type="submission" date="2025-08" db="UniProtKB">
        <authorList>
            <consortium name="RefSeq"/>
        </authorList>
    </citation>
    <scope>IDENTIFICATION</scope>
    <source>
        <tissue evidence="12">Entire body</tissue>
    </source>
</reference>
<feature type="transmembrane region" description="Helical" evidence="10">
    <location>
        <begin position="120"/>
        <end position="140"/>
    </location>
</feature>
<dbReference type="PANTHER" id="PTHR21137:SF35">
    <property type="entry name" value="ODORANT RECEPTOR 19A-RELATED"/>
    <property type="match status" value="1"/>
</dbReference>
<keyword evidence="2" id="KW-1003">Cell membrane</keyword>
<feature type="transmembrane region" description="Helical" evidence="10">
    <location>
        <begin position="152"/>
        <end position="172"/>
    </location>
</feature>
<dbReference type="GeneID" id="108732979"/>
<evidence type="ECO:0000313" key="11">
    <source>
        <dbReference type="Proteomes" id="UP000192223"/>
    </source>
</evidence>
<comment type="similarity">
    <text evidence="10">Belongs to the insect chemoreceptor superfamily. Heteromeric odorant receptor channel (TC 1.A.69) family.</text>
</comment>
<sequence>MIKREALECALFCLQMSGQDPYKLQTLFSKFVNGIWLIFIIIFTPCIVTEIFAGSDELTNIADAASNIFIYVAAIYKVWNLLRGRQIIIELVTQLDDFWTSDVFDRDWKRNFEISTDRKVVKVCKLVGGLYISCGVYYAVRPLFLQRKVWPVSVYVIPAINNISGSYCIMYMVETVLILLIAFNMTGHDSLIFTLVYYAVLELRALQKALKDLIAHEDNEDELLRKLKIYVKCHDKLHKYIEKVNELFSLFFLYQFFFTTIGICIAIFIMSISISTFHYDDVFKFVLQTMCVYVQMTLYCKGGSDLAYESEALGQAIYESDWTSACQPKVRKMMITIIHRSQKTARLNAGGLFDMNLNSLTSAAKATFSYFTLLRTLYTKHNLYK</sequence>
<keyword evidence="11" id="KW-1185">Reference proteome</keyword>
<organism evidence="11 12">
    <name type="scientific">Agrilus planipennis</name>
    <name type="common">Emerald ash borer</name>
    <name type="synonym">Agrilus marcopoli</name>
    <dbReference type="NCBI Taxonomy" id="224129"/>
    <lineage>
        <taxon>Eukaryota</taxon>
        <taxon>Metazoa</taxon>
        <taxon>Ecdysozoa</taxon>
        <taxon>Arthropoda</taxon>
        <taxon>Hexapoda</taxon>
        <taxon>Insecta</taxon>
        <taxon>Pterygota</taxon>
        <taxon>Neoptera</taxon>
        <taxon>Endopterygota</taxon>
        <taxon>Coleoptera</taxon>
        <taxon>Polyphaga</taxon>
        <taxon>Elateriformia</taxon>
        <taxon>Buprestoidea</taxon>
        <taxon>Buprestidae</taxon>
        <taxon>Agrilinae</taxon>
        <taxon>Agrilus</taxon>
    </lineage>
</organism>
<evidence type="ECO:0000256" key="1">
    <source>
        <dbReference type="ARBA" id="ARBA00004651"/>
    </source>
</evidence>
<keyword evidence="3 10" id="KW-0716">Sensory transduction</keyword>
<evidence type="ECO:0000256" key="9">
    <source>
        <dbReference type="ARBA" id="ARBA00023224"/>
    </source>
</evidence>
<evidence type="ECO:0000256" key="5">
    <source>
        <dbReference type="ARBA" id="ARBA00022725"/>
    </source>
</evidence>
<dbReference type="GO" id="GO:0007165">
    <property type="term" value="P:signal transduction"/>
    <property type="evidence" value="ECO:0007669"/>
    <property type="project" value="UniProtKB-KW"/>
</dbReference>
<dbReference type="InterPro" id="IPR004117">
    <property type="entry name" value="7tm6_olfct_rcpt"/>
</dbReference>
<proteinExistence type="inferred from homology"/>
<evidence type="ECO:0000256" key="6">
    <source>
        <dbReference type="ARBA" id="ARBA00022989"/>
    </source>
</evidence>
<feature type="transmembrane region" description="Helical" evidence="10">
    <location>
        <begin position="178"/>
        <end position="201"/>
    </location>
</feature>
<evidence type="ECO:0000313" key="12">
    <source>
        <dbReference type="RefSeq" id="XP_018319501.2"/>
    </source>
</evidence>
<keyword evidence="6 10" id="KW-1133">Transmembrane helix</keyword>
<keyword evidence="4 10" id="KW-0812">Transmembrane</keyword>
<evidence type="ECO:0000256" key="4">
    <source>
        <dbReference type="ARBA" id="ARBA00022692"/>
    </source>
</evidence>
<keyword evidence="7 10" id="KW-0472">Membrane</keyword>
<dbReference type="AlphaFoldDB" id="A0A1W4W5V0"/>
<feature type="transmembrane region" description="Helical" evidence="10">
    <location>
        <begin position="34"/>
        <end position="53"/>
    </location>
</feature>
<dbReference type="OrthoDB" id="6614360at2759"/>
<dbReference type="Pfam" id="PF02949">
    <property type="entry name" value="7tm_6"/>
    <property type="match status" value="1"/>
</dbReference>
<evidence type="ECO:0000256" key="3">
    <source>
        <dbReference type="ARBA" id="ARBA00022606"/>
    </source>
</evidence>
<dbReference type="Proteomes" id="UP000192223">
    <property type="component" value="Unplaced"/>
</dbReference>
<evidence type="ECO:0000256" key="10">
    <source>
        <dbReference type="RuleBase" id="RU351113"/>
    </source>
</evidence>
<accession>A0A1W4W5V0</accession>
<dbReference type="FunCoup" id="A0A1W4W5V0">
    <property type="interactions" value="8"/>
</dbReference>
<dbReference type="InParanoid" id="A0A1W4W5V0"/>
<dbReference type="GO" id="GO:0004984">
    <property type="term" value="F:olfactory receptor activity"/>
    <property type="evidence" value="ECO:0007669"/>
    <property type="project" value="InterPro"/>
</dbReference>
<evidence type="ECO:0000256" key="2">
    <source>
        <dbReference type="ARBA" id="ARBA00022475"/>
    </source>
</evidence>
<dbReference type="KEGG" id="apln:108732979"/>
<keyword evidence="9 10" id="KW-0807">Transducer</keyword>
<name>A0A1W4W5V0_AGRPL</name>
<dbReference type="PANTHER" id="PTHR21137">
    <property type="entry name" value="ODORANT RECEPTOR"/>
    <property type="match status" value="1"/>
</dbReference>
<comment type="caution">
    <text evidence="10">Lacks conserved residue(s) required for the propagation of feature annotation.</text>
</comment>